<organism evidence="1 2">
    <name type="scientific">Clostridium intestinale</name>
    <dbReference type="NCBI Taxonomy" id="36845"/>
    <lineage>
        <taxon>Bacteria</taxon>
        <taxon>Bacillati</taxon>
        <taxon>Bacillota</taxon>
        <taxon>Clostridia</taxon>
        <taxon>Eubacteriales</taxon>
        <taxon>Clostridiaceae</taxon>
        <taxon>Clostridium</taxon>
    </lineage>
</organism>
<accession>A0A7D6W304</accession>
<dbReference type="InterPro" id="IPR014710">
    <property type="entry name" value="RmlC-like_jellyroll"/>
</dbReference>
<proteinExistence type="predicted"/>
<name>A0A7D6W304_9CLOT</name>
<evidence type="ECO:0000313" key="1">
    <source>
        <dbReference type="EMBL" id="QLY81585.1"/>
    </source>
</evidence>
<sequence>MELDIFTKLDGISVTKENKTDVDYFIFDEFEIHLNKIPPNVKQEWHKHKIIEEVLVVTKGELIVKWKEDESTIERTVLKDNIVRVKKSIHTIENHTNEWAEFTVFRMVPSGEDKRDTIKKDKVIIDI</sequence>
<dbReference type="Proteomes" id="UP000512286">
    <property type="component" value="Chromosome"/>
</dbReference>
<dbReference type="EMBL" id="CP059378">
    <property type="protein sequence ID" value="QLY81585.1"/>
    <property type="molecule type" value="Genomic_DNA"/>
</dbReference>
<dbReference type="CDD" id="cd02208">
    <property type="entry name" value="cupin_RmlC-like"/>
    <property type="match status" value="1"/>
</dbReference>
<dbReference type="KEGG" id="cint:HZF06_08395"/>
<dbReference type="SUPFAM" id="SSF51182">
    <property type="entry name" value="RmlC-like cupins"/>
    <property type="match status" value="1"/>
</dbReference>
<evidence type="ECO:0000313" key="2">
    <source>
        <dbReference type="Proteomes" id="UP000512286"/>
    </source>
</evidence>
<dbReference type="AlphaFoldDB" id="A0A7D6W304"/>
<protein>
    <submittedName>
        <fullName evidence="1">Cupin domain-containing protein</fullName>
    </submittedName>
</protein>
<dbReference type="RefSeq" id="WP_181603151.1">
    <property type="nucleotide sequence ID" value="NZ_CP059378.1"/>
</dbReference>
<reference evidence="1 2" key="1">
    <citation type="submission" date="2020-07" db="EMBL/GenBank/DDBJ databases">
        <title>Electron transfer.</title>
        <authorList>
            <person name="Huang L."/>
            <person name="Liu X."/>
            <person name="Zhou S."/>
        </authorList>
    </citation>
    <scope>NUCLEOTIDE SEQUENCE [LARGE SCALE GENOMIC DNA]</scope>
    <source>
        <strain evidence="1 2">Lx1</strain>
    </source>
</reference>
<dbReference type="Gene3D" id="2.60.120.10">
    <property type="entry name" value="Jelly Rolls"/>
    <property type="match status" value="1"/>
</dbReference>
<dbReference type="InterPro" id="IPR011051">
    <property type="entry name" value="RmlC_Cupin_sf"/>
</dbReference>
<gene>
    <name evidence="1" type="ORF">HZF06_08395</name>
</gene>